<keyword evidence="4 8" id="KW-0812">Transmembrane</keyword>
<dbReference type="GO" id="GO:0022857">
    <property type="term" value="F:transmembrane transporter activity"/>
    <property type="evidence" value="ECO:0007669"/>
    <property type="project" value="InterPro"/>
</dbReference>
<feature type="transmembrane region" description="Helical" evidence="8">
    <location>
        <begin position="302"/>
        <end position="321"/>
    </location>
</feature>
<feature type="transmembrane region" description="Helical" evidence="8">
    <location>
        <begin position="21"/>
        <end position="43"/>
    </location>
</feature>
<feature type="transmembrane region" description="Helical" evidence="8">
    <location>
        <begin position="152"/>
        <end position="172"/>
    </location>
</feature>
<dbReference type="EMBL" id="CP043505">
    <property type="protein sequence ID" value="QEO14906.1"/>
    <property type="molecule type" value="Genomic_DNA"/>
</dbReference>
<keyword evidence="11" id="KW-1185">Reference proteome</keyword>
<dbReference type="InterPro" id="IPR020846">
    <property type="entry name" value="MFS_dom"/>
</dbReference>
<dbReference type="GO" id="GO:0005886">
    <property type="term" value="C:plasma membrane"/>
    <property type="evidence" value="ECO:0007669"/>
    <property type="project" value="UniProtKB-SubCell"/>
</dbReference>
<gene>
    <name evidence="10" type="ORF">FLP10_11140</name>
</gene>
<dbReference type="KEGG" id="ail:FLP10_11140"/>
<dbReference type="SUPFAM" id="SSF103473">
    <property type="entry name" value="MFS general substrate transporter"/>
    <property type="match status" value="1"/>
</dbReference>
<feature type="transmembrane region" description="Helical" evidence="8">
    <location>
        <begin position="394"/>
        <end position="415"/>
    </location>
</feature>
<dbReference type="RefSeq" id="WP_149160925.1">
    <property type="nucleotide sequence ID" value="NZ_CP043505.1"/>
</dbReference>
<dbReference type="PROSITE" id="PS50850">
    <property type="entry name" value="MFS"/>
    <property type="match status" value="1"/>
</dbReference>
<feature type="transmembrane region" description="Helical" evidence="8">
    <location>
        <begin position="270"/>
        <end position="290"/>
    </location>
</feature>
<dbReference type="PANTHER" id="PTHR43045">
    <property type="entry name" value="SHIKIMATE TRANSPORTER"/>
    <property type="match status" value="1"/>
</dbReference>
<name>A0A5C1YFE1_9MICO</name>
<dbReference type="Pfam" id="PF07690">
    <property type="entry name" value="MFS_1"/>
    <property type="match status" value="1"/>
</dbReference>
<feature type="transmembrane region" description="Helical" evidence="8">
    <location>
        <begin position="184"/>
        <end position="203"/>
    </location>
</feature>
<evidence type="ECO:0000313" key="10">
    <source>
        <dbReference type="EMBL" id="QEO14906.1"/>
    </source>
</evidence>
<evidence type="ECO:0000313" key="11">
    <source>
        <dbReference type="Proteomes" id="UP000324678"/>
    </source>
</evidence>
<feature type="transmembrane region" description="Helical" evidence="8">
    <location>
        <begin position="49"/>
        <end position="73"/>
    </location>
</feature>
<evidence type="ECO:0000256" key="5">
    <source>
        <dbReference type="ARBA" id="ARBA00022989"/>
    </source>
</evidence>
<dbReference type="AlphaFoldDB" id="A0A5C1YFE1"/>
<evidence type="ECO:0000256" key="6">
    <source>
        <dbReference type="ARBA" id="ARBA00023136"/>
    </source>
</evidence>
<feature type="transmembrane region" description="Helical" evidence="8">
    <location>
        <begin position="327"/>
        <end position="346"/>
    </location>
</feature>
<dbReference type="InterPro" id="IPR011701">
    <property type="entry name" value="MFS"/>
</dbReference>
<keyword evidence="2" id="KW-0813">Transport</keyword>
<keyword evidence="6 8" id="KW-0472">Membrane</keyword>
<dbReference type="Gene3D" id="1.20.1250.20">
    <property type="entry name" value="MFS general substrate transporter like domains"/>
    <property type="match status" value="2"/>
</dbReference>
<protein>
    <submittedName>
        <fullName evidence="10">MHS family MFS transporter</fullName>
    </submittedName>
</protein>
<dbReference type="PANTHER" id="PTHR43045:SF1">
    <property type="entry name" value="SHIKIMATE TRANSPORTER"/>
    <property type="match status" value="1"/>
</dbReference>
<feature type="compositionally biased region" description="Polar residues" evidence="7">
    <location>
        <begin position="454"/>
        <end position="468"/>
    </location>
</feature>
<feature type="region of interest" description="Disordered" evidence="7">
    <location>
        <begin position="447"/>
        <end position="481"/>
    </location>
</feature>
<feature type="transmembrane region" description="Helical" evidence="8">
    <location>
        <begin position="85"/>
        <end position="102"/>
    </location>
</feature>
<dbReference type="InterPro" id="IPR036259">
    <property type="entry name" value="MFS_trans_sf"/>
</dbReference>
<evidence type="ECO:0000259" key="9">
    <source>
        <dbReference type="PROSITE" id="PS50850"/>
    </source>
</evidence>
<sequence>MNGANRAPARRALVGATAGTVLEWYDFFLYGTAAALVFPTLFFPDEDPLTGVLLSFAVYATGFVARPLGGLLSGALGDRIGRRRTLLGTLLVMGIASALIGLQPTHSQIGAAAPTLLVVLRFIQGAATGGEWSGAVLLALEHSRVRPGFRGAFVTSGVYVGLILGNLAFVVLVATLDEQALLSWGWRVPFLASLVLVAIGLVLRRRVGESPEFLDVVARHERVHRPIAVVLRRPRNVLAILLIRGGQNATFYVVTVFCLSYAATTGMPRWVTLTALLVGATLAAVLCPLWGAVGDRIGARQLTAWALAGLGLLAVPLFVVLDTGNAALVVGFVALLIGIVNSAADGMQPAWFTAMFPANIRYSGISIGREAGGILGGALAPIAATAMLAATGHWWPVAAMMIAGAALGIVGTAVARPVRTSPLAQPNSEGAGGRDRLGGVASSRLIARAEASKPSDQPSLGTTSSATAISPVVSGASQMPK</sequence>
<dbReference type="CDD" id="cd17369">
    <property type="entry name" value="MFS_ShiA_like"/>
    <property type="match status" value="1"/>
</dbReference>
<dbReference type="OrthoDB" id="8953821at2"/>
<evidence type="ECO:0000256" key="2">
    <source>
        <dbReference type="ARBA" id="ARBA00022448"/>
    </source>
</evidence>
<reference evidence="10 11" key="1">
    <citation type="submission" date="2019-09" db="EMBL/GenBank/DDBJ databases">
        <title>Genome sequencing of strain KACC 19306.</title>
        <authorList>
            <person name="Heo J."/>
            <person name="Kim S.-J."/>
            <person name="Kim J.-S."/>
            <person name="Hong S.-B."/>
            <person name="Kwon S.-W."/>
        </authorList>
    </citation>
    <scope>NUCLEOTIDE SEQUENCE [LARGE SCALE GENOMIC DNA]</scope>
    <source>
        <strain evidence="10 11">KACC 19306</strain>
    </source>
</reference>
<organism evidence="10 11">
    <name type="scientific">Agromyces intestinalis</name>
    <dbReference type="NCBI Taxonomy" id="2592652"/>
    <lineage>
        <taxon>Bacteria</taxon>
        <taxon>Bacillati</taxon>
        <taxon>Actinomycetota</taxon>
        <taxon>Actinomycetes</taxon>
        <taxon>Micrococcales</taxon>
        <taxon>Microbacteriaceae</taxon>
        <taxon>Agromyces</taxon>
    </lineage>
</organism>
<dbReference type="Proteomes" id="UP000324678">
    <property type="component" value="Chromosome"/>
</dbReference>
<proteinExistence type="predicted"/>
<feature type="transmembrane region" description="Helical" evidence="8">
    <location>
        <begin position="367"/>
        <end position="388"/>
    </location>
</feature>
<evidence type="ECO:0000256" key="7">
    <source>
        <dbReference type="SAM" id="MobiDB-lite"/>
    </source>
</evidence>
<feature type="transmembrane region" description="Helical" evidence="8">
    <location>
        <begin position="122"/>
        <end position="140"/>
    </location>
</feature>
<evidence type="ECO:0000256" key="1">
    <source>
        <dbReference type="ARBA" id="ARBA00004651"/>
    </source>
</evidence>
<keyword evidence="5 8" id="KW-1133">Transmembrane helix</keyword>
<evidence type="ECO:0000256" key="8">
    <source>
        <dbReference type="SAM" id="Phobius"/>
    </source>
</evidence>
<keyword evidence="3" id="KW-1003">Cell membrane</keyword>
<feature type="domain" description="Major facilitator superfamily (MFS) profile" evidence="9">
    <location>
        <begin position="12"/>
        <end position="416"/>
    </location>
</feature>
<feature type="transmembrane region" description="Helical" evidence="8">
    <location>
        <begin position="241"/>
        <end position="264"/>
    </location>
</feature>
<evidence type="ECO:0000256" key="4">
    <source>
        <dbReference type="ARBA" id="ARBA00022692"/>
    </source>
</evidence>
<accession>A0A5C1YFE1</accession>
<evidence type="ECO:0000256" key="3">
    <source>
        <dbReference type="ARBA" id="ARBA00022475"/>
    </source>
</evidence>
<comment type="subcellular location">
    <subcellularLocation>
        <location evidence="1">Cell membrane</location>
        <topology evidence="1">Multi-pass membrane protein</topology>
    </subcellularLocation>
</comment>